<reference evidence="6 7" key="2">
    <citation type="journal article" date="2013" name="Genome Announc.">
        <title>Genome Sequence of Growth-Improving Paenibacillus mucilaginosus Strain KNP414.</title>
        <authorList>
            <person name="Lu J.J."/>
            <person name="Wang J.F."/>
            <person name="Hu X.F."/>
        </authorList>
    </citation>
    <scope>NUCLEOTIDE SEQUENCE [LARGE SCALE GENOMIC DNA]</scope>
    <source>
        <strain evidence="6 7">KNP414</strain>
    </source>
</reference>
<proteinExistence type="inferred from homology"/>
<evidence type="ECO:0000256" key="2">
    <source>
        <dbReference type="ARBA" id="ARBA00022857"/>
    </source>
</evidence>
<dbReference type="KEGG" id="pms:KNP414_03671"/>
<protein>
    <submittedName>
        <fullName evidence="6">Aldo/keto reductase</fullName>
    </submittedName>
</protein>
<feature type="compositionally biased region" description="Polar residues" evidence="4">
    <location>
        <begin position="7"/>
        <end position="29"/>
    </location>
</feature>
<evidence type="ECO:0000313" key="6">
    <source>
        <dbReference type="EMBL" id="AEI42210.1"/>
    </source>
</evidence>
<dbReference type="GO" id="GO:0016491">
    <property type="term" value="F:oxidoreductase activity"/>
    <property type="evidence" value="ECO:0007669"/>
    <property type="project" value="UniProtKB-KW"/>
</dbReference>
<dbReference type="Pfam" id="PF00248">
    <property type="entry name" value="Aldo_ket_red"/>
    <property type="match status" value="1"/>
</dbReference>
<evidence type="ECO:0000256" key="4">
    <source>
        <dbReference type="SAM" id="MobiDB-lite"/>
    </source>
</evidence>
<dbReference type="InterPro" id="IPR023210">
    <property type="entry name" value="NADP_OxRdtase_dom"/>
</dbReference>
<dbReference type="InterPro" id="IPR036812">
    <property type="entry name" value="NAD(P)_OxRdtase_dom_sf"/>
</dbReference>
<comment type="similarity">
    <text evidence="1">Belongs to the shaker potassium channel beta subunit family.</text>
</comment>
<keyword evidence="3" id="KW-0560">Oxidoreductase</keyword>
<evidence type="ECO:0000313" key="7">
    <source>
        <dbReference type="Proteomes" id="UP000006620"/>
    </source>
</evidence>
<organism evidence="6 7">
    <name type="scientific">Paenibacillus mucilaginosus (strain KNP414)</name>
    <dbReference type="NCBI Taxonomy" id="1036673"/>
    <lineage>
        <taxon>Bacteria</taxon>
        <taxon>Bacillati</taxon>
        <taxon>Bacillota</taxon>
        <taxon>Bacilli</taxon>
        <taxon>Bacillales</taxon>
        <taxon>Paenibacillaceae</taxon>
        <taxon>Paenibacillus</taxon>
    </lineage>
</organism>
<reference evidence="7" key="1">
    <citation type="submission" date="2011-06" db="EMBL/GenBank/DDBJ databases">
        <title>Complete genome sequence of Paenibacillus mucilaginosus KNP414.</title>
        <authorList>
            <person name="Wang J."/>
            <person name="Hu S."/>
            <person name="Hu X."/>
            <person name="Zhang B."/>
            <person name="Dong D."/>
            <person name="Zhang S."/>
            <person name="Zhao K."/>
            <person name="Wu D."/>
        </authorList>
    </citation>
    <scope>NUCLEOTIDE SEQUENCE [LARGE SCALE GENOMIC DNA]</scope>
    <source>
        <strain evidence="7">KNP414</strain>
    </source>
</reference>
<dbReference type="Proteomes" id="UP000006620">
    <property type="component" value="Chromosome"/>
</dbReference>
<dbReference type="EMBL" id="CP002869">
    <property type="protein sequence ID" value="AEI42210.1"/>
    <property type="molecule type" value="Genomic_DNA"/>
</dbReference>
<feature type="domain" description="NADP-dependent oxidoreductase" evidence="5">
    <location>
        <begin position="51"/>
        <end position="349"/>
    </location>
</feature>
<evidence type="ECO:0000259" key="5">
    <source>
        <dbReference type="Pfam" id="PF00248"/>
    </source>
</evidence>
<sequence>MKAVSNGMGSLQIGNGKLQSETGSPQKMMNGTGERGMKYRRVGNSGIQVSEIGLGSWLTYGTAAEQEAADACIRSAFDLGINFFDTANAYNRGAGEEAVGAALKPYRRSSYVLSTKVYFPMDSGPNDRGLSRKHIMEQCEASLKRLGTDYIDIYFCHRYDEGTPLEETLRALDDLTAQGKILYAAVSEWSGPQIAEAAEIGRRLNLRPLIANQPIYNMFERYIEKDVMGVSARNGMGQVVFSPLAQGILTGKYKPGAELPQDSRAANDQVNGVIRSYLQDRVLECVQKLEETAARAGLTLSQLALAWVLRRPEVSSAIIGASRPSQIEENVKAVEAQLPEEILTEIEAVLHEVRDFAPAR</sequence>
<dbReference type="GO" id="GO:0005829">
    <property type="term" value="C:cytosol"/>
    <property type="evidence" value="ECO:0007669"/>
    <property type="project" value="UniProtKB-ARBA"/>
</dbReference>
<dbReference type="HOGENOM" id="CLU_023205_2_0_9"/>
<evidence type="ECO:0000256" key="1">
    <source>
        <dbReference type="ARBA" id="ARBA00006515"/>
    </source>
</evidence>
<dbReference type="FunFam" id="3.20.20.100:FF:000004">
    <property type="entry name" value="Oxidoreductase, aldo/keto reductase"/>
    <property type="match status" value="1"/>
</dbReference>
<evidence type="ECO:0000256" key="3">
    <source>
        <dbReference type="ARBA" id="ARBA00023002"/>
    </source>
</evidence>
<dbReference type="CDD" id="cd19074">
    <property type="entry name" value="Aldo_ket_red_shaker-like"/>
    <property type="match status" value="1"/>
</dbReference>
<dbReference type="Gene3D" id="3.20.20.100">
    <property type="entry name" value="NADP-dependent oxidoreductase domain"/>
    <property type="match status" value="1"/>
</dbReference>
<accession>F8FFI2</accession>
<gene>
    <name evidence="6" type="ordered locus">KNP414_03671</name>
</gene>
<dbReference type="PATRIC" id="fig|1036673.3.peg.3362"/>
<feature type="region of interest" description="Disordered" evidence="4">
    <location>
        <begin position="1"/>
        <end position="34"/>
    </location>
</feature>
<dbReference type="InterPro" id="IPR005399">
    <property type="entry name" value="K_chnl_volt-dep_bsu_KCNAB-rel"/>
</dbReference>
<name>F8FFI2_PAEMK</name>
<dbReference type="PANTHER" id="PTHR43150:SF2">
    <property type="entry name" value="HYPERKINETIC, ISOFORM M"/>
    <property type="match status" value="1"/>
</dbReference>
<dbReference type="PANTHER" id="PTHR43150">
    <property type="entry name" value="HYPERKINETIC, ISOFORM M"/>
    <property type="match status" value="1"/>
</dbReference>
<dbReference type="SUPFAM" id="SSF51430">
    <property type="entry name" value="NAD(P)-linked oxidoreductase"/>
    <property type="match status" value="1"/>
</dbReference>
<keyword evidence="2" id="KW-0521">NADP</keyword>
<dbReference type="PRINTS" id="PR01577">
    <property type="entry name" value="KCNABCHANNEL"/>
</dbReference>
<dbReference type="AlphaFoldDB" id="F8FFI2"/>